<dbReference type="SUPFAM" id="SSF56112">
    <property type="entry name" value="Protein kinase-like (PK-like)"/>
    <property type="match status" value="1"/>
</dbReference>
<proteinExistence type="predicted"/>
<organism evidence="1 2">
    <name type="scientific">Streptomyces daliensis</name>
    <dbReference type="NCBI Taxonomy" id="299421"/>
    <lineage>
        <taxon>Bacteria</taxon>
        <taxon>Bacillati</taxon>
        <taxon>Actinomycetota</taxon>
        <taxon>Actinomycetes</taxon>
        <taxon>Kitasatosporales</taxon>
        <taxon>Streptomycetaceae</taxon>
        <taxon>Streptomyces</taxon>
    </lineage>
</organism>
<protein>
    <submittedName>
        <fullName evidence="1">Phosphotransferase</fullName>
    </submittedName>
</protein>
<evidence type="ECO:0000313" key="2">
    <source>
        <dbReference type="Proteomes" id="UP000675554"/>
    </source>
</evidence>
<dbReference type="EMBL" id="JAGSMN010000003">
    <property type="protein sequence ID" value="MBR7671508.1"/>
    <property type="molecule type" value="Genomic_DNA"/>
</dbReference>
<dbReference type="Proteomes" id="UP000675554">
    <property type="component" value="Unassembled WGS sequence"/>
</dbReference>
<dbReference type="AlphaFoldDB" id="A0A8T4IHT2"/>
<evidence type="ECO:0000313" key="1">
    <source>
        <dbReference type="EMBL" id="MBR7671508.1"/>
    </source>
</evidence>
<sequence>MKRELPGLEFWALIHPHTGDVTETRPAERSFSSDLTALVECEKGPFFVKAMRNRPGGRRNSLAREKLINPAVHPVSPALLWSAEDDDWLALGFEVVHGRRADFTPDSTDLPVVTDALDRIGRLPLPDVAQDWAENRWDRFLSERETELLRGDSLIHADTNPSNFVIGESHVWVVDWAWPTRGAAFISPACLAEQLIASGHTAAGAEAWAAQCEGWADADPAAIDAFAVATWRMNKWRADRSPEESWLGAMVEAARTWAEHRGVAGRAAAWPQ</sequence>
<keyword evidence="2" id="KW-1185">Reference proteome</keyword>
<comment type="caution">
    <text evidence="1">The sequence shown here is derived from an EMBL/GenBank/DDBJ whole genome shotgun (WGS) entry which is preliminary data.</text>
</comment>
<reference evidence="1" key="1">
    <citation type="submission" date="2021-04" db="EMBL/GenBank/DDBJ databases">
        <title>Sequencing of actinobacteria type strains.</title>
        <authorList>
            <person name="Nguyen G.-S."/>
            <person name="Wentzel A."/>
        </authorList>
    </citation>
    <scope>NUCLEOTIDE SEQUENCE</scope>
    <source>
        <strain evidence="1">DSM 42095</strain>
    </source>
</reference>
<gene>
    <name evidence="1" type="ORF">KDA82_00335</name>
</gene>
<accession>A0A8T4IHT2</accession>
<name>A0A8T4IHT2_9ACTN</name>
<dbReference type="InterPro" id="IPR011009">
    <property type="entry name" value="Kinase-like_dom_sf"/>
</dbReference>